<proteinExistence type="predicted"/>
<dbReference type="GeneID" id="92904180"/>
<dbReference type="PROSITE" id="PS50879">
    <property type="entry name" value="RNASE_H_1"/>
    <property type="match status" value="1"/>
</dbReference>
<dbReference type="InterPro" id="IPR036397">
    <property type="entry name" value="RNaseH_sf"/>
</dbReference>
<name>A0A0X8FCL2_9LACT</name>
<dbReference type="Proteomes" id="UP000069912">
    <property type="component" value="Chromosome"/>
</dbReference>
<dbReference type="EMBL" id="CP014160">
    <property type="protein sequence ID" value="AMB94861.1"/>
    <property type="molecule type" value="Genomic_DNA"/>
</dbReference>
<evidence type="ECO:0000313" key="3">
    <source>
        <dbReference type="EMBL" id="PKZ23134.1"/>
    </source>
</evidence>
<sequence>MIRLAIDASVNVKDGRVGVGILWLEGGKQHPLKFSLPQKMDNHLAEFSALKIALELLEDQGRTHDLIICQTDSRAVYDAIRKKKSKNSPYSQAIQAILLALAKFPQFHLNWVPEADNRGADQLAKQAMRQAPL</sequence>
<dbReference type="AlphaFoldDB" id="A0A0X8FCL2"/>
<dbReference type="Gene3D" id="3.30.420.10">
    <property type="entry name" value="Ribonuclease H-like superfamily/Ribonuclease H"/>
    <property type="match status" value="1"/>
</dbReference>
<accession>A0A0X8FCL2</accession>
<dbReference type="InterPro" id="IPR012337">
    <property type="entry name" value="RNaseH-like_sf"/>
</dbReference>
<dbReference type="SUPFAM" id="SSF53098">
    <property type="entry name" value="Ribonuclease H-like"/>
    <property type="match status" value="1"/>
</dbReference>
<dbReference type="Proteomes" id="UP000234239">
    <property type="component" value="Unassembled WGS sequence"/>
</dbReference>
<dbReference type="Pfam" id="PF13456">
    <property type="entry name" value="RVT_3"/>
    <property type="match status" value="1"/>
</dbReference>
<gene>
    <name evidence="2" type="ORF">AWM72_08865</name>
    <name evidence="3" type="ORF">CYJ28_00885</name>
</gene>
<dbReference type="CDD" id="cd09279">
    <property type="entry name" value="RNase_HI_like"/>
    <property type="match status" value="1"/>
</dbReference>
<protein>
    <submittedName>
        <fullName evidence="3">Ribonuclease HI</fullName>
    </submittedName>
</protein>
<feature type="domain" description="RNase H type-1" evidence="1">
    <location>
        <begin position="1"/>
        <end position="133"/>
    </location>
</feature>
<evidence type="ECO:0000313" key="4">
    <source>
        <dbReference type="Proteomes" id="UP000069912"/>
    </source>
</evidence>
<dbReference type="GO" id="GO:0003676">
    <property type="term" value="F:nucleic acid binding"/>
    <property type="evidence" value="ECO:0007669"/>
    <property type="project" value="InterPro"/>
</dbReference>
<evidence type="ECO:0000313" key="5">
    <source>
        <dbReference type="Proteomes" id="UP000234239"/>
    </source>
</evidence>
<reference evidence="2 4" key="1">
    <citation type="journal article" date="2016" name="Genome Announc.">
        <title>Complete Genome Sequences of Aerococcus christensenii CCUG 28831T, Aerococcus sanguinicola CCUG 43001T, Aerococcus urinae CCUG 36881T, Aerococcus urinaeequi CCUG 28094T, Aerococcus urinaehominis CCUG 42038 BT, and Aerococcus viridans CCUG 4311T.</title>
        <authorList>
            <person name="Carkaci D."/>
            <person name="Dargis R."/>
            <person name="Nielsen X.C."/>
            <person name="Skovgaard O."/>
            <person name="Fuursted K."/>
            <person name="Christensen J.J."/>
        </authorList>
    </citation>
    <scope>NUCLEOTIDE SEQUENCE [LARGE SCALE GENOMIC DNA]</scope>
    <source>
        <strain evidence="2 4">CCUG43001</strain>
    </source>
</reference>
<reference evidence="4" key="2">
    <citation type="submission" date="2016-01" db="EMBL/GenBank/DDBJ databases">
        <title>Six Aerococcus type strain genome sequencing and assembly using PacBio and Illumina Hiseq.</title>
        <authorList>
            <person name="Carkaci D."/>
            <person name="Dargis R."/>
            <person name="Nielsen X.C."/>
            <person name="Skovgaard O."/>
            <person name="Fuursted K."/>
            <person name="Christensen J.J."/>
        </authorList>
    </citation>
    <scope>NUCLEOTIDE SEQUENCE [LARGE SCALE GENOMIC DNA]</scope>
    <source>
        <strain evidence="4">CCUG43001</strain>
    </source>
</reference>
<evidence type="ECO:0000313" key="2">
    <source>
        <dbReference type="EMBL" id="AMB94861.1"/>
    </source>
</evidence>
<dbReference type="KEGG" id="asan:AWM72_08865"/>
<dbReference type="EMBL" id="PKGY01000001">
    <property type="protein sequence ID" value="PKZ23134.1"/>
    <property type="molecule type" value="Genomic_DNA"/>
</dbReference>
<keyword evidence="4" id="KW-1185">Reference proteome</keyword>
<dbReference type="InterPro" id="IPR002156">
    <property type="entry name" value="RNaseH_domain"/>
</dbReference>
<organism evidence="2 4">
    <name type="scientific">Aerococcus sanguinicola</name>
    <dbReference type="NCBI Taxonomy" id="119206"/>
    <lineage>
        <taxon>Bacteria</taxon>
        <taxon>Bacillati</taxon>
        <taxon>Bacillota</taxon>
        <taxon>Bacilli</taxon>
        <taxon>Lactobacillales</taxon>
        <taxon>Aerococcaceae</taxon>
        <taxon>Aerococcus</taxon>
    </lineage>
</organism>
<evidence type="ECO:0000259" key="1">
    <source>
        <dbReference type="PROSITE" id="PS50879"/>
    </source>
</evidence>
<dbReference type="RefSeq" id="WP_067976353.1">
    <property type="nucleotide sequence ID" value="NZ_CAJHKM010000003.1"/>
</dbReference>
<dbReference type="GO" id="GO:0004523">
    <property type="term" value="F:RNA-DNA hybrid ribonuclease activity"/>
    <property type="evidence" value="ECO:0007669"/>
    <property type="project" value="InterPro"/>
</dbReference>
<dbReference type="OrthoDB" id="7845843at2"/>
<reference evidence="3 5" key="3">
    <citation type="submission" date="2017-12" db="EMBL/GenBank/DDBJ databases">
        <title>Phylogenetic diversity of female urinary microbiome.</title>
        <authorList>
            <person name="Thomas-White K."/>
            <person name="Wolfe A.J."/>
        </authorList>
    </citation>
    <scope>NUCLEOTIDE SEQUENCE [LARGE SCALE GENOMIC DNA]</scope>
    <source>
        <strain evidence="3 5">UMB0139</strain>
    </source>
</reference>